<keyword evidence="9" id="KW-0443">Lipid metabolism</keyword>
<evidence type="ECO:0000259" key="15">
    <source>
        <dbReference type="Pfam" id="PF00487"/>
    </source>
</evidence>
<keyword evidence="10 14" id="KW-0472">Membrane</keyword>
<feature type="transmembrane region" description="Helical" evidence="14">
    <location>
        <begin position="12"/>
        <end position="33"/>
    </location>
</feature>
<evidence type="ECO:0000256" key="4">
    <source>
        <dbReference type="ARBA" id="ARBA00022692"/>
    </source>
</evidence>
<dbReference type="CDD" id="cd03505">
    <property type="entry name" value="Delta9-FADS-like"/>
    <property type="match status" value="1"/>
</dbReference>
<name>A0A482XKU3_LAOST</name>
<keyword evidence="4 12" id="KW-0812">Transmembrane</keyword>
<accession>A0A482XKU3</accession>
<feature type="domain" description="Fatty acid desaturase" evidence="15">
    <location>
        <begin position="43"/>
        <end position="246"/>
    </location>
</feature>
<dbReference type="InParanoid" id="A0A482XKU3"/>
<dbReference type="InterPro" id="IPR015876">
    <property type="entry name" value="Acyl-CoA_DS"/>
</dbReference>
<protein>
    <recommendedName>
        <fullName evidence="15">Fatty acid desaturase domain-containing protein</fullName>
    </recommendedName>
</protein>
<comment type="subcellular location">
    <subcellularLocation>
        <location evidence="1">Membrane</location>
        <topology evidence="1">Multi-pass membrane protein</topology>
    </subcellularLocation>
</comment>
<evidence type="ECO:0000313" key="17">
    <source>
        <dbReference type="Proteomes" id="UP000291343"/>
    </source>
</evidence>
<keyword evidence="6 14" id="KW-1133">Transmembrane helix</keyword>
<dbReference type="PANTHER" id="PTHR11351">
    <property type="entry name" value="ACYL-COA DESATURASE"/>
    <property type="match status" value="1"/>
</dbReference>
<organism evidence="16 17">
    <name type="scientific">Laodelphax striatellus</name>
    <name type="common">Small brown planthopper</name>
    <name type="synonym">Delphax striatella</name>
    <dbReference type="NCBI Taxonomy" id="195883"/>
    <lineage>
        <taxon>Eukaryota</taxon>
        <taxon>Metazoa</taxon>
        <taxon>Ecdysozoa</taxon>
        <taxon>Arthropoda</taxon>
        <taxon>Hexapoda</taxon>
        <taxon>Insecta</taxon>
        <taxon>Pterygota</taxon>
        <taxon>Neoptera</taxon>
        <taxon>Paraneoptera</taxon>
        <taxon>Hemiptera</taxon>
        <taxon>Auchenorrhyncha</taxon>
        <taxon>Fulgoroidea</taxon>
        <taxon>Delphacidae</taxon>
        <taxon>Criomorphinae</taxon>
        <taxon>Laodelphax</taxon>
    </lineage>
</organism>
<feature type="transmembrane region" description="Helical" evidence="14">
    <location>
        <begin position="161"/>
        <end position="179"/>
    </location>
</feature>
<evidence type="ECO:0000256" key="8">
    <source>
        <dbReference type="ARBA" id="ARBA00023004"/>
    </source>
</evidence>
<keyword evidence="5" id="KW-0276">Fatty acid metabolism</keyword>
<dbReference type="EMBL" id="QKKF02006561">
    <property type="protein sequence ID" value="RZF46294.1"/>
    <property type="molecule type" value="Genomic_DNA"/>
</dbReference>
<keyword evidence="11 12" id="KW-0275">Fatty acid biosynthesis</keyword>
<reference evidence="16 17" key="1">
    <citation type="journal article" date="2017" name="Gigascience">
        <title>Genome sequence of the small brown planthopper, Laodelphax striatellus.</title>
        <authorList>
            <person name="Zhu J."/>
            <person name="Jiang F."/>
            <person name="Wang X."/>
            <person name="Yang P."/>
            <person name="Bao Y."/>
            <person name="Zhao W."/>
            <person name="Wang W."/>
            <person name="Lu H."/>
            <person name="Wang Q."/>
            <person name="Cui N."/>
            <person name="Li J."/>
            <person name="Chen X."/>
            <person name="Luo L."/>
            <person name="Yu J."/>
            <person name="Kang L."/>
            <person name="Cui F."/>
        </authorList>
    </citation>
    <scope>NUCLEOTIDE SEQUENCE [LARGE SCALE GENOMIC DNA]</scope>
    <source>
        <strain evidence="16">Lst14</strain>
    </source>
</reference>
<dbReference type="STRING" id="195883.A0A482XKU3"/>
<keyword evidence="17" id="KW-1185">Reference proteome</keyword>
<evidence type="ECO:0000256" key="1">
    <source>
        <dbReference type="ARBA" id="ARBA00004141"/>
    </source>
</evidence>
<dbReference type="Proteomes" id="UP000291343">
    <property type="component" value="Unassembled WGS sequence"/>
</dbReference>
<comment type="similarity">
    <text evidence="2 12">Belongs to the fatty acid desaturase type 1 family.</text>
</comment>
<evidence type="ECO:0000256" key="9">
    <source>
        <dbReference type="ARBA" id="ARBA00023098"/>
    </source>
</evidence>
<evidence type="ECO:0000256" key="5">
    <source>
        <dbReference type="ARBA" id="ARBA00022832"/>
    </source>
</evidence>
<comment type="cofactor">
    <cofactor evidence="12">
        <name>Fe(2+)</name>
        <dbReference type="ChEBI" id="CHEBI:29033"/>
    </cofactor>
</comment>
<feature type="region of interest" description="Disordered" evidence="13">
    <location>
        <begin position="300"/>
        <end position="324"/>
    </location>
</feature>
<dbReference type="InterPro" id="IPR005804">
    <property type="entry name" value="FA_desaturase_dom"/>
</dbReference>
<dbReference type="GO" id="GO:0006636">
    <property type="term" value="P:unsaturated fatty acid biosynthetic process"/>
    <property type="evidence" value="ECO:0007669"/>
    <property type="project" value="TreeGrafter"/>
</dbReference>
<comment type="caution">
    <text evidence="16">The sequence shown here is derived from an EMBL/GenBank/DDBJ whole genome shotgun (WGS) entry which is preliminary data.</text>
</comment>
<evidence type="ECO:0000256" key="12">
    <source>
        <dbReference type="RuleBase" id="RU000581"/>
    </source>
</evidence>
<evidence type="ECO:0000313" key="16">
    <source>
        <dbReference type="EMBL" id="RZF46294.1"/>
    </source>
</evidence>
<dbReference type="GO" id="GO:0004768">
    <property type="term" value="F:stearoyl-CoA 9-desaturase activity"/>
    <property type="evidence" value="ECO:0007669"/>
    <property type="project" value="TreeGrafter"/>
</dbReference>
<keyword evidence="3 12" id="KW-0444">Lipid biosynthesis</keyword>
<dbReference type="Pfam" id="PF00487">
    <property type="entry name" value="FA_desaturase"/>
    <property type="match status" value="1"/>
</dbReference>
<dbReference type="GO" id="GO:0005506">
    <property type="term" value="F:iron ion binding"/>
    <property type="evidence" value="ECO:0007669"/>
    <property type="project" value="TreeGrafter"/>
</dbReference>
<evidence type="ECO:0000256" key="11">
    <source>
        <dbReference type="ARBA" id="ARBA00023160"/>
    </source>
</evidence>
<evidence type="ECO:0000256" key="3">
    <source>
        <dbReference type="ARBA" id="ARBA00022516"/>
    </source>
</evidence>
<dbReference type="GO" id="GO:0005789">
    <property type="term" value="C:endoplasmic reticulum membrane"/>
    <property type="evidence" value="ECO:0007669"/>
    <property type="project" value="TreeGrafter"/>
</dbReference>
<evidence type="ECO:0000256" key="6">
    <source>
        <dbReference type="ARBA" id="ARBA00022989"/>
    </source>
</evidence>
<dbReference type="PRINTS" id="PR00075">
    <property type="entry name" value="FACDDSATRASE"/>
</dbReference>
<keyword evidence="8" id="KW-0408">Iron</keyword>
<evidence type="ECO:0000256" key="10">
    <source>
        <dbReference type="ARBA" id="ARBA00023136"/>
    </source>
</evidence>
<dbReference type="FunCoup" id="A0A482XKU3">
    <property type="interactions" value="47"/>
</dbReference>
<evidence type="ECO:0000256" key="7">
    <source>
        <dbReference type="ARBA" id="ARBA00023002"/>
    </source>
</evidence>
<dbReference type="SMR" id="A0A482XKU3"/>
<dbReference type="OrthoDB" id="10260134at2759"/>
<evidence type="ECO:0000256" key="14">
    <source>
        <dbReference type="SAM" id="Phobius"/>
    </source>
</evidence>
<keyword evidence="7 12" id="KW-0560">Oxidoreductase</keyword>
<comment type="domain">
    <text evidence="12">The histidine box domains are involved in binding the catalytic metal ions.</text>
</comment>
<gene>
    <name evidence="16" type="ORF">LSTR_LSTR014965</name>
</gene>
<sequence>MGAQLGARQDIIWINVVLITLWHLLAVYTAVLLVPRMQFITILWGYFVGVVGGFGVTAGAHRLWAHRAYKAKLPLQLILLMCYSTAGQNSVFDWVRDHRVHHKFSETDADPHNAKRGFFFAHVGWLMQRKHPEVLKKGALIDMSDITGDPILAFHTKYFNYFKLFFCFVLPVLVPYIVLKEPFYHCFMGICFVRYILGLNFTWSVNSAAHIWGNKPYDKRINPAENLTVSILAMGEGWHNYHHVFPWDYRAAELGHYLFNSTTVIIDLFAKIGWAYDLKCPSTELVQKISKKYGDGTEPYLGHNRHHHDHPEEVPHPDQTGVSD</sequence>
<proteinExistence type="inferred from homology"/>
<feature type="transmembrane region" description="Helical" evidence="14">
    <location>
        <begin position="39"/>
        <end position="60"/>
    </location>
</feature>
<evidence type="ECO:0000256" key="13">
    <source>
        <dbReference type="SAM" id="MobiDB-lite"/>
    </source>
</evidence>
<dbReference type="PANTHER" id="PTHR11351:SF21">
    <property type="entry name" value="GH07782P"/>
    <property type="match status" value="1"/>
</dbReference>
<evidence type="ECO:0000256" key="2">
    <source>
        <dbReference type="ARBA" id="ARBA00009295"/>
    </source>
</evidence>
<dbReference type="AlphaFoldDB" id="A0A482XKU3"/>